<protein>
    <recommendedName>
        <fullName evidence="2">endopeptidase La</fullName>
        <ecNumber evidence="2">3.4.21.53</ecNumber>
    </recommendedName>
</protein>
<dbReference type="InterPro" id="IPR020568">
    <property type="entry name" value="Ribosomal_Su5_D2-typ_SF"/>
</dbReference>
<dbReference type="Gene3D" id="3.40.50.300">
    <property type="entry name" value="P-loop containing nucleotide triphosphate hydrolases"/>
    <property type="match status" value="2"/>
</dbReference>
<feature type="active site" evidence="2">
    <location>
        <position position="703"/>
    </location>
</feature>
<dbReference type="PROSITE" id="PS51786">
    <property type="entry name" value="LON_PROTEOLYTIC"/>
    <property type="match status" value="1"/>
</dbReference>
<dbReference type="InterPro" id="IPR046843">
    <property type="entry name" value="LonB_AAA-LID"/>
</dbReference>
<dbReference type="EMBL" id="BHVZ01000001">
    <property type="protein sequence ID" value="GCB28814.1"/>
    <property type="molecule type" value="Genomic_DNA"/>
</dbReference>
<dbReference type="InterPro" id="IPR041699">
    <property type="entry name" value="AAA_32"/>
</dbReference>
<evidence type="ECO:0000256" key="1">
    <source>
        <dbReference type="ARBA" id="ARBA00022670"/>
    </source>
</evidence>
<dbReference type="Proteomes" id="UP000287361">
    <property type="component" value="Unassembled WGS sequence"/>
</dbReference>
<dbReference type="InterPro" id="IPR027065">
    <property type="entry name" value="Lon_Prtase"/>
</dbReference>
<dbReference type="InterPro" id="IPR014721">
    <property type="entry name" value="Ribsml_uS5_D2-typ_fold_subgr"/>
</dbReference>
<comment type="similarity">
    <text evidence="2">Belongs to the peptidase S16 family.</text>
</comment>
<comment type="caution">
    <text evidence="4">The sequence shown here is derived from an EMBL/GenBank/DDBJ whole genome shotgun (WGS) entry which is preliminary data.</text>
</comment>
<dbReference type="SUPFAM" id="SSF54211">
    <property type="entry name" value="Ribosomal protein S5 domain 2-like"/>
    <property type="match status" value="1"/>
</dbReference>
<dbReference type="PANTHER" id="PTHR10046">
    <property type="entry name" value="ATP DEPENDENT LON PROTEASE FAMILY MEMBER"/>
    <property type="match status" value="1"/>
</dbReference>
<accession>A0A401LBG2</accession>
<dbReference type="Pfam" id="PF20436">
    <property type="entry name" value="LonB_AAA-LID"/>
    <property type="match status" value="1"/>
</dbReference>
<dbReference type="Gene3D" id="1.10.8.60">
    <property type="match status" value="1"/>
</dbReference>
<dbReference type="AlphaFoldDB" id="A0A401LBG2"/>
<dbReference type="Pfam" id="PF05362">
    <property type="entry name" value="Lon_C"/>
    <property type="match status" value="1"/>
</dbReference>
<feature type="domain" description="Lon proteolytic" evidence="3">
    <location>
        <begin position="570"/>
        <end position="765"/>
    </location>
</feature>
<dbReference type="PRINTS" id="PR00830">
    <property type="entry name" value="ENDOLAPTASE"/>
</dbReference>
<name>A0A401LBG2_9FIRM</name>
<reference evidence="4 5" key="1">
    <citation type="submission" date="2018-10" db="EMBL/GenBank/DDBJ databases">
        <title>Draft Genome Sequence of Anaerotignum sp. KCTC 15736.</title>
        <authorList>
            <person name="Choi S.H."/>
            <person name="Kim J.S."/>
            <person name="Kang S.W."/>
            <person name="Lee J.S."/>
            <person name="Park S.H."/>
        </authorList>
    </citation>
    <scope>NUCLEOTIDE SEQUENCE [LARGE SCALE GENOMIC DNA]</scope>
    <source>
        <strain evidence="4 5">KCTC 15736</strain>
    </source>
</reference>
<keyword evidence="2" id="KW-0378">Hydrolase</keyword>
<dbReference type="InterPro" id="IPR008269">
    <property type="entry name" value="Lon_proteolytic"/>
</dbReference>
<dbReference type="EC" id="3.4.21.53" evidence="2"/>
<proteinExistence type="inferred from homology"/>
<dbReference type="GO" id="GO:0006508">
    <property type="term" value="P:proteolysis"/>
    <property type="evidence" value="ECO:0007669"/>
    <property type="project" value="UniProtKB-KW"/>
</dbReference>
<dbReference type="GO" id="GO:0005524">
    <property type="term" value="F:ATP binding"/>
    <property type="evidence" value="ECO:0007669"/>
    <property type="project" value="InterPro"/>
</dbReference>
<dbReference type="GO" id="GO:0004252">
    <property type="term" value="F:serine-type endopeptidase activity"/>
    <property type="evidence" value="ECO:0007669"/>
    <property type="project" value="UniProtKB-UniRule"/>
</dbReference>
<keyword evidence="2" id="KW-0720">Serine protease</keyword>
<dbReference type="Pfam" id="PF13654">
    <property type="entry name" value="AAA_32"/>
    <property type="match status" value="1"/>
</dbReference>
<dbReference type="GO" id="GO:0004176">
    <property type="term" value="F:ATP-dependent peptidase activity"/>
    <property type="evidence" value="ECO:0007669"/>
    <property type="project" value="UniProtKB-UniRule"/>
</dbReference>
<evidence type="ECO:0000313" key="4">
    <source>
        <dbReference type="EMBL" id="GCB28814.1"/>
    </source>
</evidence>
<dbReference type="GO" id="GO:0030163">
    <property type="term" value="P:protein catabolic process"/>
    <property type="evidence" value="ECO:0007669"/>
    <property type="project" value="InterPro"/>
</dbReference>
<gene>
    <name evidence="4" type="ORF">KGMB03357_04750</name>
</gene>
<feature type="active site" evidence="2">
    <location>
        <position position="660"/>
    </location>
</feature>
<dbReference type="Gene3D" id="3.30.230.10">
    <property type="match status" value="1"/>
</dbReference>
<dbReference type="OrthoDB" id="9758568at2"/>
<sequence length="801" mass="90193">MEKPFELAYTELKKGCFPEELSFRTTAEIKPLEGVIGQERAVKAFDFGLAVKMKGYNIYMAGPSGTGKTTYARNSTEKLAQTEPVPYDWCYVYNFQNPRSPLALCFEPGQGKQFKEDMAELVQLFKTELQKAFRAEDYETQKNTLEHSFDEKRDALMAEMSAVAEQYSFQVKTTNAGVFFMPVVEGKAVGEDEYDDLSEDVKNKIEKNSQMVQEKAGSIMRELRDMDKESKRQTDQLDYKTGMFAIGHHVNAVQEKYQEYERVISYINAVQEDVLENISQFVEEEEDGEDSLASLLPMLGKKPAEDVTLKYKVNLIVDHSDSKGAPIVVTFNPTYNNLVGEVEYDSEFGNLTTDFMKIKGGLFHKANGGYLLVQAQDILSTPQAWEALRRVMKTREINMDSIREQLGAVVAPTLKPEPIPANIKVIMIGSSYYYELLNEYDEEFDKFFKIRADFDYEMPRTDENIRKIAQFIKRFVDREGCMEFDVSAVCAIVEYSSRTAERQDKLSTRFNHLAEILCEAVTWAKLEGAELVTAAHIQKTIYEKEQRMKLYEEKLDEMLEENVIMIDTEGAEIGQINGLAVLDMGNYAFGNPSRITATTYVGKSGIVNIEKEARLSGQTHDKGVQIITGFLGQTYAQNFPLSLSCRVCFEQNYNGIDGDSASSTELYCILSSLAELPIRQDLAVTGSVNQKGEIQAIGGVTHKIEGFFDLCRKRGLTGTQGVIIPVSNVKDLVLKDEVVQAVKDGLFHIYPISKIDEGIELLMGLSAGKKNKTGNFPANSVHGRVMKKLKAFDKRAQGEEE</sequence>
<keyword evidence="1 2" id="KW-0645">Protease</keyword>
<dbReference type="InterPro" id="IPR046844">
    <property type="entry name" value="Lon-like_helical"/>
</dbReference>
<evidence type="ECO:0000313" key="5">
    <source>
        <dbReference type="Proteomes" id="UP000287361"/>
    </source>
</evidence>
<dbReference type="Pfam" id="PF20437">
    <property type="entry name" value="LonC_helical"/>
    <property type="match status" value="1"/>
</dbReference>
<dbReference type="InterPro" id="IPR027417">
    <property type="entry name" value="P-loop_NTPase"/>
</dbReference>
<keyword evidence="5" id="KW-1185">Reference proteome</keyword>
<comment type="catalytic activity">
    <reaction evidence="2">
        <text>Hydrolysis of proteins in presence of ATP.</text>
        <dbReference type="EC" id="3.4.21.53"/>
    </reaction>
</comment>
<dbReference type="SUPFAM" id="SSF52540">
    <property type="entry name" value="P-loop containing nucleoside triphosphate hydrolases"/>
    <property type="match status" value="1"/>
</dbReference>
<evidence type="ECO:0000256" key="2">
    <source>
        <dbReference type="PROSITE-ProRule" id="PRU01122"/>
    </source>
</evidence>
<evidence type="ECO:0000259" key="3">
    <source>
        <dbReference type="PROSITE" id="PS51786"/>
    </source>
</evidence>
<organism evidence="4 5">
    <name type="scientific">Anaerotignum faecicola</name>
    <dbReference type="NCBI Taxonomy" id="2358141"/>
    <lineage>
        <taxon>Bacteria</taxon>
        <taxon>Bacillati</taxon>
        <taxon>Bacillota</taxon>
        <taxon>Clostridia</taxon>
        <taxon>Lachnospirales</taxon>
        <taxon>Anaerotignaceae</taxon>
        <taxon>Anaerotignum</taxon>
    </lineage>
</organism>